<dbReference type="PANTHER" id="PTHR48207:SF3">
    <property type="entry name" value="SUCCINATE--HYDROXYMETHYLGLUTARATE COA-TRANSFERASE"/>
    <property type="match status" value="1"/>
</dbReference>
<protein>
    <submittedName>
        <fullName evidence="2">CoA transferase</fullName>
    </submittedName>
</protein>
<dbReference type="Gene3D" id="3.30.1540.10">
    <property type="entry name" value="formyl-coa transferase, domain 3"/>
    <property type="match status" value="1"/>
</dbReference>
<dbReference type="InterPro" id="IPR044855">
    <property type="entry name" value="CoA-Trfase_III_dom3_sf"/>
</dbReference>
<dbReference type="InterPro" id="IPR003673">
    <property type="entry name" value="CoA-Trfase_fam_III"/>
</dbReference>
<organism evidence="2 3">
    <name type="scientific">Adhaeribacter soli</name>
    <dbReference type="NCBI Taxonomy" id="2607655"/>
    <lineage>
        <taxon>Bacteria</taxon>
        <taxon>Pseudomonadati</taxon>
        <taxon>Bacteroidota</taxon>
        <taxon>Cytophagia</taxon>
        <taxon>Cytophagales</taxon>
        <taxon>Hymenobacteraceae</taxon>
        <taxon>Adhaeribacter</taxon>
    </lineage>
</organism>
<dbReference type="SUPFAM" id="SSF89796">
    <property type="entry name" value="CoA-transferase family III (CaiB/BaiF)"/>
    <property type="match status" value="1"/>
</dbReference>
<sequence>MQPELPFSGLFVLELASVLAGPSVGQFFAELGAEVVKIENTATQGDVTRKWKAATEDPDTDISAYFSCANWGKKSVALDLKNPEGLAVVYRLVQKADIVIASYKPGDAEKLQVDYETLSGINPKLLYGSITGYGPEVARAGYDAVIQAESGLMYLNGQPDGEPTKMPVAFVDLLAAHQLKEGLLTALYMRERTGKGTLVQISLLDAALTSLANQGTNYLVAGLNPQRTGSEHPNIVPYGTIFKTSDQKQLILAIGDDRQFQHLCEVLGAPELASNPLFNRNNARVKNRIVLNEKLKELIAGFNQAELLAELERRFVPAGAVKDVQEALSGKAAQELKLQAKKNGKLLVGMKTVAFKLQNLPNAELLPPPHFGENTVEVLENHLVK</sequence>
<dbReference type="GO" id="GO:0008410">
    <property type="term" value="F:CoA-transferase activity"/>
    <property type="evidence" value="ECO:0007669"/>
    <property type="project" value="TreeGrafter"/>
</dbReference>
<name>A0A5N1IX05_9BACT</name>
<evidence type="ECO:0000256" key="1">
    <source>
        <dbReference type="ARBA" id="ARBA00022679"/>
    </source>
</evidence>
<dbReference type="Pfam" id="PF02515">
    <property type="entry name" value="CoA_transf_3"/>
    <property type="match status" value="1"/>
</dbReference>
<keyword evidence="3" id="KW-1185">Reference proteome</keyword>
<reference evidence="2 3" key="1">
    <citation type="submission" date="2019-09" db="EMBL/GenBank/DDBJ databases">
        <title>Genome sequence of Adhaeribacter sp. M2.</title>
        <authorList>
            <person name="Srinivasan S."/>
        </authorList>
    </citation>
    <scope>NUCLEOTIDE SEQUENCE [LARGE SCALE GENOMIC DNA]</scope>
    <source>
        <strain evidence="2 3">M2</strain>
    </source>
</reference>
<dbReference type="InterPro" id="IPR023606">
    <property type="entry name" value="CoA-Trfase_III_dom_1_sf"/>
</dbReference>
<evidence type="ECO:0000313" key="3">
    <source>
        <dbReference type="Proteomes" id="UP000326570"/>
    </source>
</evidence>
<dbReference type="AlphaFoldDB" id="A0A5N1IX05"/>
<dbReference type="EMBL" id="VTWT01000006">
    <property type="protein sequence ID" value="KAA9332602.1"/>
    <property type="molecule type" value="Genomic_DNA"/>
</dbReference>
<dbReference type="Proteomes" id="UP000326570">
    <property type="component" value="Unassembled WGS sequence"/>
</dbReference>
<dbReference type="InterPro" id="IPR050483">
    <property type="entry name" value="CoA-transferase_III_domain"/>
</dbReference>
<dbReference type="PANTHER" id="PTHR48207">
    <property type="entry name" value="SUCCINATE--HYDROXYMETHYLGLUTARATE COA-TRANSFERASE"/>
    <property type="match status" value="1"/>
</dbReference>
<accession>A0A5N1IX05</accession>
<comment type="caution">
    <text evidence="2">The sequence shown here is derived from an EMBL/GenBank/DDBJ whole genome shotgun (WGS) entry which is preliminary data.</text>
</comment>
<dbReference type="Gene3D" id="3.40.50.10540">
    <property type="entry name" value="Crotonobetainyl-coa:carnitine coa-transferase, domain 1"/>
    <property type="match status" value="1"/>
</dbReference>
<evidence type="ECO:0000313" key="2">
    <source>
        <dbReference type="EMBL" id="KAA9332602.1"/>
    </source>
</evidence>
<proteinExistence type="predicted"/>
<dbReference type="RefSeq" id="WP_150904015.1">
    <property type="nucleotide sequence ID" value="NZ_VTWT01000006.1"/>
</dbReference>
<keyword evidence="1 2" id="KW-0808">Transferase</keyword>
<gene>
    <name evidence="2" type="ORF">F0P94_11355</name>
</gene>